<evidence type="ECO:0000256" key="6">
    <source>
        <dbReference type="ARBA" id="ARBA00023125"/>
    </source>
</evidence>
<keyword evidence="6" id="KW-0238">DNA-binding</keyword>
<evidence type="ECO:0000256" key="7">
    <source>
        <dbReference type="ARBA" id="ARBA00023172"/>
    </source>
</evidence>
<keyword evidence="4" id="KW-0479">Metal-binding</keyword>
<evidence type="ECO:0000256" key="3">
    <source>
        <dbReference type="ARBA" id="ARBA00022578"/>
    </source>
</evidence>
<comment type="similarity">
    <text evidence="2">In the N-terminal section; belongs to the transposase 2 family.</text>
</comment>
<keyword evidence="3" id="KW-0815">Transposition</keyword>
<protein>
    <recommendedName>
        <fullName evidence="13">Transposase</fullName>
    </recommendedName>
</protein>
<dbReference type="Pfam" id="PF07282">
    <property type="entry name" value="Cas12f1-like_TNB"/>
    <property type="match status" value="1"/>
</dbReference>
<feature type="domain" description="Transposase putative helix-turn-helix" evidence="10">
    <location>
        <begin position="12"/>
        <end position="41"/>
    </location>
</feature>
<evidence type="ECO:0000256" key="5">
    <source>
        <dbReference type="ARBA" id="ARBA00022833"/>
    </source>
</evidence>
<dbReference type="InterPro" id="IPR021027">
    <property type="entry name" value="Transposase_put_HTH"/>
</dbReference>
<evidence type="ECO:0000259" key="9">
    <source>
        <dbReference type="Pfam" id="PF07282"/>
    </source>
</evidence>
<evidence type="ECO:0008006" key="13">
    <source>
        <dbReference type="Google" id="ProtNLM"/>
    </source>
</evidence>
<dbReference type="GO" id="GO:0032196">
    <property type="term" value="P:transposition"/>
    <property type="evidence" value="ECO:0007669"/>
    <property type="project" value="UniProtKB-KW"/>
</dbReference>
<evidence type="ECO:0000259" key="10">
    <source>
        <dbReference type="Pfam" id="PF12323"/>
    </source>
</evidence>
<sequence>MKRTSSLKYHFGIKLRFYPSDKQKKMIKQNYDAQRFVYNQYVGAGRLIYHIKNASKVTQLNSSMPFMMRTMTKYEVDQAQTLLETQELIAKHRNIRDKYEFLRAKEIDSLAIANAIQNYRKAWKNYHQLGYGIPTFHKKRSDWSYQTNCTYPGAEEAYLDNGSVRFIDTKHVKLPKLGNVRISGLRPVIKDRLLKHVATRIGTVSIKKTADDQFYLSLQLGSDIAFTKKYAKTQSQIGIDLNLDNFLTTSNGAMVANPRFYRKSQRRLIQAQRVLSRRLRRAKKEGRSLRAAKNYQKQRLVVAKLHDKIRRQRQDFLHVLSTALIKNHDLVVAEELRSKNLLKNHALAQSISDAGWRTFLTMLEYKANLYDKDFITIDPKYTTQRCHHCGSIMGQNGHKKLTLNDREWTCLICHKEHIRDWNAAINILEKVQGIWSNHTRMKKAA</sequence>
<keyword evidence="7" id="KW-0233">DNA recombination</keyword>
<comment type="similarity">
    <text evidence="1">In the C-terminal section; belongs to the transposase 35 family.</text>
</comment>
<gene>
    <name evidence="11" type="ORF">IMAU30003_00772</name>
</gene>
<proteinExistence type="inferred from homology"/>
<evidence type="ECO:0000313" key="12">
    <source>
        <dbReference type="Proteomes" id="UP000651333"/>
    </source>
</evidence>
<dbReference type="GO" id="GO:0046872">
    <property type="term" value="F:metal ion binding"/>
    <property type="evidence" value="ECO:0007669"/>
    <property type="project" value="UniProtKB-KW"/>
</dbReference>
<evidence type="ECO:0000259" key="8">
    <source>
        <dbReference type="Pfam" id="PF01385"/>
    </source>
</evidence>
<dbReference type="Pfam" id="PF12323">
    <property type="entry name" value="HTH_OrfB_IS605"/>
    <property type="match status" value="1"/>
</dbReference>
<feature type="domain" description="Cas12f1-like TNB" evidence="9">
    <location>
        <begin position="356"/>
        <end position="427"/>
    </location>
</feature>
<evidence type="ECO:0000256" key="4">
    <source>
        <dbReference type="ARBA" id="ARBA00022723"/>
    </source>
</evidence>
<comment type="caution">
    <text evidence="11">The sequence shown here is derived from an EMBL/GenBank/DDBJ whole genome shotgun (WGS) entry which is preliminary data.</text>
</comment>
<dbReference type="RefSeq" id="WP_173007116.1">
    <property type="nucleotide sequence ID" value="NZ_JBJDUD010000016.1"/>
</dbReference>
<evidence type="ECO:0000256" key="2">
    <source>
        <dbReference type="ARBA" id="ARBA00011044"/>
    </source>
</evidence>
<dbReference type="Pfam" id="PF01385">
    <property type="entry name" value="OrfB_IS605"/>
    <property type="match status" value="1"/>
</dbReference>
<dbReference type="EMBL" id="WCHB01000018">
    <property type="protein sequence ID" value="NRO34534.1"/>
    <property type="molecule type" value="Genomic_DNA"/>
</dbReference>
<dbReference type="NCBIfam" id="NF040570">
    <property type="entry name" value="guided_TnpB"/>
    <property type="match status" value="1"/>
</dbReference>
<dbReference type="GO" id="GO:0003677">
    <property type="term" value="F:DNA binding"/>
    <property type="evidence" value="ECO:0007669"/>
    <property type="project" value="UniProtKB-KW"/>
</dbReference>
<reference evidence="11" key="1">
    <citation type="submission" date="2019-09" db="EMBL/GenBank/DDBJ databases">
        <title>Comparative genomic analysis of Lactobacillus helveticus.</title>
        <authorList>
            <person name="Zhang H."/>
            <person name="Chen Y."/>
            <person name="Zhong Z."/>
        </authorList>
    </citation>
    <scope>NUCLEOTIDE SEQUENCE</scope>
    <source>
        <strain evidence="11">IMAU30003</strain>
    </source>
</reference>
<feature type="domain" description="Probable transposase IS891/IS1136/IS1341" evidence="8">
    <location>
        <begin position="229"/>
        <end position="344"/>
    </location>
</feature>
<dbReference type="InterPro" id="IPR010095">
    <property type="entry name" value="Cas12f1-like_TNB"/>
</dbReference>
<dbReference type="Proteomes" id="UP000651333">
    <property type="component" value="Unassembled WGS sequence"/>
</dbReference>
<dbReference type="NCBIfam" id="TIGR01766">
    <property type="entry name" value="IS200/IS605 family accessory protein TnpB-like domain"/>
    <property type="match status" value="1"/>
</dbReference>
<accession>A0A9Q5C4P2</accession>
<evidence type="ECO:0000256" key="1">
    <source>
        <dbReference type="ARBA" id="ARBA00008761"/>
    </source>
</evidence>
<organism evidence="11 12">
    <name type="scientific">Lactobacillus helveticus</name>
    <name type="common">Lactobacillus suntoryeus</name>
    <dbReference type="NCBI Taxonomy" id="1587"/>
    <lineage>
        <taxon>Bacteria</taxon>
        <taxon>Bacillati</taxon>
        <taxon>Bacillota</taxon>
        <taxon>Bacilli</taxon>
        <taxon>Lactobacillales</taxon>
        <taxon>Lactobacillaceae</taxon>
        <taxon>Lactobacillus</taxon>
    </lineage>
</organism>
<dbReference type="PANTHER" id="PTHR30405">
    <property type="entry name" value="TRANSPOSASE"/>
    <property type="match status" value="1"/>
</dbReference>
<dbReference type="InterPro" id="IPR051399">
    <property type="entry name" value="RNA-guided_DNA_endo/Transpos"/>
</dbReference>
<dbReference type="PANTHER" id="PTHR30405:SF25">
    <property type="entry name" value="RNA-GUIDED DNA ENDONUCLEASE INSQ-RELATED"/>
    <property type="match status" value="1"/>
</dbReference>
<evidence type="ECO:0000313" key="11">
    <source>
        <dbReference type="EMBL" id="NRO34534.1"/>
    </source>
</evidence>
<name>A0A9Q5C4P2_LACHE</name>
<dbReference type="AlphaFoldDB" id="A0A9Q5C4P2"/>
<dbReference type="InterPro" id="IPR001959">
    <property type="entry name" value="Transposase"/>
</dbReference>
<dbReference type="GO" id="GO:0006310">
    <property type="term" value="P:DNA recombination"/>
    <property type="evidence" value="ECO:0007669"/>
    <property type="project" value="UniProtKB-KW"/>
</dbReference>
<keyword evidence="5" id="KW-0862">Zinc</keyword>